<dbReference type="GO" id="GO:0005634">
    <property type="term" value="C:nucleus"/>
    <property type="evidence" value="ECO:0007669"/>
    <property type="project" value="TreeGrafter"/>
</dbReference>
<sequence length="74" mass="8745">MDDSKLIELVQQAKHNQYKDANVRDNIWIKIAASLKQPMGDCKHRWKNIRDTFMRHKRASKLPTASARSKKIRK</sequence>
<comment type="caution">
    <text evidence="2">The sequence shown here is derived from an EMBL/GenBank/DDBJ whole genome shotgun (WGS) entry which is preliminary data.</text>
</comment>
<gene>
    <name evidence="2" type="ORF">RN001_007541</name>
</gene>
<dbReference type="EMBL" id="JARPUR010000003">
    <property type="protein sequence ID" value="KAK4879395.1"/>
    <property type="molecule type" value="Genomic_DNA"/>
</dbReference>
<dbReference type="PANTHER" id="PTHR12243">
    <property type="entry name" value="MADF DOMAIN TRANSCRIPTION FACTOR"/>
    <property type="match status" value="1"/>
</dbReference>
<reference evidence="3" key="1">
    <citation type="submission" date="2023-01" db="EMBL/GenBank/DDBJ databases">
        <title>Key to firefly adult light organ development and bioluminescence: homeobox transcription factors regulate luciferase expression and transportation to peroxisome.</title>
        <authorList>
            <person name="Fu X."/>
        </authorList>
    </citation>
    <scope>NUCLEOTIDE SEQUENCE [LARGE SCALE GENOMIC DNA]</scope>
</reference>
<evidence type="ECO:0000313" key="2">
    <source>
        <dbReference type="EMBL" id="KAK4879395.1"/>
    </source>
</evidence>
<feature type="domain" description="MADF" evidence="1">
    <location>
        <begin position="1"/>
        <end position="74"/>
    </location>
</feature>
<evidence type="ECO:0000313" key="3">
    <source>
        <dbReference type="Proteomes" id="UP001353858"/>
    </source>
</evidence>
<dbReference type="GO" id="GO:0005667">
    <property type="term" value="C:transcription regulator complex"/>
    <property type="evidence" value="ECO:0007669"/>
    <property type="project" value="TreeGrafter"/>
</dbReference>
<protein>
    <recommendedName>
        <fullName evidence="1">MADF domain-containing protein</fullName>
    </recommendedName>
</protein>
<dbReference type="Gene3D" id="1.10.10.60">
    <property type="entry name" value="Homeodomain-like"/>
    <property type="match status" value="1"/>
</dbReference>
<dbReference type="Pfam" id="PF10545">
    <property type="entry name" value="MADF_DNA_bdg"/>
    <property type="match status" value="1"/>
</dbReference>
<name>A0AAN7Q4E4_9COLE</name>
<evidence type="ECO:0000259" key="1">
    <source>
        <dbReference type="PROSITE" id="PS51029"/>
    </source>
</evidence>
<dbReference type="PANTHER" id="PTHR12243:SF67">
    <property type="entry name" value="COREPRESSOR OF PANGOLIN, ISOFORM A-RELATED"/>
    <property type="match status" value="1"/>
</dbReference>
<organism evidence="2 3">
    <name type="scientific">Aquatica leii</name>
    <dbReference type="NCBI Taxonomy" id="1421715"/>
    <lineage>
        <taxon>Eukaryota</taxon>
        <taxon>Metazoa</taxon>
        <taxon>Ecdysozoa</taxon>
        <taxon>Arthropoda</taxon>
        <taxon>Hexapoda</taxon>
        <taxon>Insecta</taxon>
        <taxon>Pterygota</taxon>
        <taxon>Neoptera</taxon>
        <taxon>Endopterygota</taxon>
        <taxon>Coleoptera</taxon>
        <taxon>Polyphaga</taxon>
        <taxon>Elateriformia</taxon>
        <taxon>Elateroidea</taxon>
        <taxon>Lampyridae</taxon>
        <taxon>Luciolinae</taxon>
        <taxon>Aquatica</taxon>
    </lineage>
</organism>
<dbReference type="Proteomes" id="UP001353858">
    <property type="component" value="Unassembled WGS sequence"/>
</dbReference>
<keyword evidence="3" id="KW-1185">Reference proteome</keyword>
<dbReference type="GO" id="GO:0006357">
    <property type="term" value="P:regulation of transcription by RNA polymerase II"/>
    <property type="evidence" value="ECO:0007669"/>
    <property type="project" value="TreeGrafter"/>
</dbReference>
<dbReference type="PROSITE" id="PS51029">
    <property type="entry name" value="MADF"/>
    <property type="match status" value="1"/>
</dbReference>
<dbReference type="AlphaFoldDB" id="A0AAN7Q4E4"/>
<dbReference type="InterPro" id="IPR006578">
    <property type="entry name" value="MADF-dom"/>
</dbReference>
<accession>A0AAN7Q4E4</accession>
<proteinExistence type="predicted"/>
<dbReference type="InterPro" id="IPR039353">
    <property type="entry name" value="TF_Adf1"/>
</dbReference>